<protein>
    <submittedName>
        <fullName evidence="1">Uncharacterized protein</fullName>
    </submittedName>
</protein>
<dbReference type="EMBL" id="UZAU01000674">
    <property type="status" value="NOT_ANNOTATED_CDS"/>
    <property type="molecule type" value="Genomic_DNA"/>
</dbReference>
<proteinExistence type="predicted"/>
<evidence type="ECO:0000313" key="2">
    <source>
        <dbReference type="Proteomes" id="UP000596661"/>
    </source>
</evidence>
<name>A0A803Q3I1_CANSA</name>
<dbReference type="Gramene" id="evm.model.07.1668">
    <property type="protein sequence ID" value="cds.evm.model.07.1668"/>
    <property type="gene ID" value="evm.TU.07.1668"/>
</dbReference>
<accession>A0A803Q3I1</accession>
<dbReference type="AlphaFoldDB" id="A0A803Q3I1"/>
<reference evidence="1" key="2">
    <citation type="submission" date="2021-03" db="UniProtKB">
        <authorList>
            <consortium name="EnsemblPlants"/>
        </authorList>
    </citation>
    <scope>IDENTIFICATION</scope>
</reference>
<dbReference type="Proteomes" id="UP000596661">
    <property type="component" value="Chromosome 7"/>
</dbReference>
<sequence length="179" mass="20011">MVMRRVALSVVKILIRLFISSAFASWLELFGSLVLSQFIVSLSVSLIRGSCRFRIYLCFELWEAHNHAFHYKVVPNAIGVLCKIKKCLACLSAFGGGVPWVAQHQGTKFQLSSSDPLEAETLALSQVVSLCMSRGWHDCFDFDPTRHQLEACSKLLELLDAISGVKLLWATRAFKWGSS</sequence>
<reference evidence="1" key="1">
    <citation type="submission" date="2018-11" db="EMBL/GenBank/DDBJ databases">
        <authorList>
            <person name="Grassa J C."/>
        </authorList>
    </citation>
    <scope>NUCLEOTIDE SEQUENCE [LARGE SCALE GENOMIC DNA]</scope>
</reference>
<keyword evidence="2" id="KW-1185">Reference proteome</keyword>
<dbReference type="EnsemblPlants" id="evm.model.07.1668">
    <property type="protein sequence ID" value="cds.evm.model.07.1668"/>
    <property type="gene ID" value="evm.TU.07.1668"/>
</dbReference>
<organism evidence="1 2">
    <name type="scientific">Cannabis sativa</name>
    <name type="common">Hemp</name>
    <name type="synonym">Marijuana</name>
    <dbReference type="NCBI Taxonomy" id="3483"/>
    <lineage>
        <taxon>Eukaryota</taxon>
        <taxon>Viridiplantae</taxon>
        <taxon>Streptophyta</taxon>
        <taxon>Embryophyta</taxon>
        <taxon>Tracheophyta</taxon>
        <taxon>Spermatophyta</taxon>
        <taxon>Magnoliopsida</taxon>
        <taxon>eudicotyledons</taxon>
        <taxon>Gunneridae</taxon>
        <taxon>Pentapetalae</taxon>
        <taxon>rosids</taxon>
        <taxon>fabids</taxon>
        <taxon>Rosales</taxon>
        <taxon>Cannabaceae</taxon>
        <taxon>Cannabis</taxon>
    </lineage>
</organism>
<evidence type="ECO:0000313" key="1">
    <source>
        <dbReference type="EnsemblPlants" id="cds.evm.model.07.1668"/>
    </source>
</evidence>